<evidence type="ECO:0000256" key="1">
    <source>
        <dbReference type="SAM" id="Phobius"/>
    </source>
</evidence>
<organism evidence="2 3">
    <name type="scientific">Prevotella intermedia</name>
    <dbReference type="NCBI Taxonomy" id="28131"/>
    <lineage>
        <taxon>Bacteria</taxon>
        <taxon>Pseudomonadati</taxon>
        <taxon>Bacteroidota</taxon>
        <taxon>Bacteroidia</taxon>
        <taxon>Bacteroidales</taxon>
        <taxon>Prevotellaceae</taxon>
        <taxon>Prevotella</taxon>
    </lineage>
</organism>
<keyword evidence="1" id="KW-1133">Transmembrane helix</keyword>
<feature type="transmembrane region" description="Helical" evidence="1">
    <location>
        <begin position="133"/>
        <end position="154"/>
    </location>
</feature>
<dbReference type="EMBL" id="AP014597">
    <property type="protein sequence ID" value="BAU17373.1"/>
    <property type="molecule type" value="Genomic_DNA"/>
</dbReference>
<accession>A0A0S3UIN7</accession>
<evidence type="ECO:0000313" key="3">
    <source>
        <dbReference type="Proteomes" id="UP000217431"/>
    </source>
</evidence>
<proteinExistence type="predicted"/>
<sequence>MIYKIRCNKCGDIFQAETERQGLQKVRCPYCGSVLNCQLGDGKPFRTRARAVLPFSETREVDAKTEETQPTAKVKFLKMATADMLEAAKAKLNSQSQQVSALAASTTAATSEYIAKSSSRLKAFQEKYKNGDLWIFFIGSFAFILLVYIGLYLLSVLTNFVYDSHTWLFKQYIELKNSIGF</sequence>
<keyword evidence="1" id="KW-0472">Membrane</keyword>
<protein>
    <submittedName>
        <fullName evidence="2">Uncharacterized protein</fullName>
    </submittedName>
</protein>
<reference evidence="2 3" key="1">
    <citation type="journal article" date="2016" name="DNA Res.">
        <title>The complete genome sequencing of Prevotella intermedia strain OMA14 and a subsequent fine-scale, intra-species genomic comparison reveal an unusual amplification of conjugative and mobile transposons and identify a novel Prevotella-lineage-specific repeat.</title>
        <authorList>
            <person name="Naito M."/>
            <person name="Ogura Y."/>
            <person name="Itoh T."/>
            <person name="Shoji M."/>
            <person name="Okamoto M."/>
            <person name="Hayashi T."/>
            <person name="Nakayama K."/>
        </authorList>
    </citation>
    <scope>NUCLEOTIDE SEQUENCE [LARGE SCALE GENOMIC DNA]</scope>
    <source>
        <strain evidence="2 3">OMA14</strain>
    </source>
</reference>
<name>A0A0S3UIN7_PREIN</name>
<dbReference type="Gene3D" id="2.20.28.30">
    <property type="entry name" value="RNA polymerase ii, chain L"/>
    <property type="match status" value="1"/>
</dbReference>
<keyword evidence="1" id="KW-0812">Transmembrane</keyword>
<dbReference type="Proteomes" id="UP000217431">
    <property type="component" value="Chromosome I"/>
</dbReference>
<dbReference type="AlphaFoldDB" id="A0A0S3UIN7"/>
<evidence type="ECO:0000313" key="2">
    <source>
        <dbReference type="EMBL" id="BAU17373.1"/>
    </source>
</evidence>
<dbReference type="RefSeq" id="WP_096405313.1">
    <property type="nucleotide sequence ID" value="NZ_AP014597.1"/>
</dbReference>
<gene>
    <name evidence="2" type="ORF">PIOMA14_I_0865</name>
</gene>